<dbReference type="GO" id="GO:0015074">
    <property type="term" value="P:DNA integration"/>
    <property type="evidence" value="ECO:0007669"/>
    <property type="project" value="InterPro"/>
</dbReference>
<dbReference type="InterPro" id="IPR001584">
    <property type="entry name" value="Integrase_cat-core"/>
</dbReference>
<dbReference type="PANTHER" id="PTHR35004:SF6">
    <property type="entry name" value="TRANSPOSASE"/>
    <property type="match status" value="1"/>
</dbReference>
<reference evidence="2" key="1">
    <citation type="journal article" date="2012" name="Appl. Environ. Microbiol.">
        <title>Key Enzymes Enabling the Growth of Arthrobacter sp. Strain JBH1 with Nitroglycerin as the Sole Source of Carbon and Nitrogen.</title>
        <authorList>
            <person name="Husserl J."/>
            <person name="Hughes J.B."/>
            <person name="Spain J.C."/>
        </authorList>
    </citation>
    <scope>NUCLEOTIDE SEQUENCE</scope>
    <source>
        <strain evidence="2">JBH1</strain>
    </source>
</reference>
<dbReference type="AlphaFoldDB" id="I1Y9H5"/>
<dbReference type="InterPro" id="IPR012337">
    <property type="entry name" value="RNaseH-like_sf"/>
</dbReference>
<dbReference type="EMBL" id="JQ671543">
    <property type="protein sequence ID" value="AFI98640.1"/>
    <property type="molecule type" value="Genomic_DNA"/>
</dbReference>
<dbReference type="PROSITE" id="PS50994">
    <property type="entry name" value="INTEGRASE"/>
    <property type="match status" value="1"/>
</dbReference>
<name>I1Y9H5_9MICC</name>
<evidence type="ECO:0000259" key="1">
    <source>
        <dbReference type="PROSITE" id="PS50994"/>
    </source>
</evidence>
<protein>
    <submittedName>
        <fullName evidence="2">Integrase catalytic region</fullName>
    </submittedName>
</protein>
<dbReference type="InterPro" id="IPR036397">
    <property type="entry name" value="RNaseH_sf"/>
</dbReference>
<feature type="domain" description="Integrase catalytic" evidence="1">
    <location>
        <begin position="130"/>
        <end position="321"/>
    </location>
</feature>
<dbReference type="SUPFAM" id="SSF53098">
    <property type="entry name" value="Ribonuclease H-like"/>
    <property type="match status" value="1"/>
</dbReference>
<dbReference type="SUPFAM" id="SSF46689">
    <property type="entry name" value="Homeodomain-like"/>
    <property type="match status" value="1"/>
</dbReference>
<dbReference type="Pfam" id="PF13683">
    <property type="entry name" value="rve_3"/>
    <property type="match status" value="1"/>
</dbReference>
<evidence type="ECO:0000313" key="2">
    <source>
        <dbReference type="EMBL" id="AFI98640.1"/>
    </source>
</evidence>
<dbReference type="InterPro" id="IPR047656">
    <property type="entry name" value="IS481-like_transpos"/>
</dbReference>
<accession>I1Y9H5</accession>
<dbReference type="Pfam" id="PF13565">
    <property type="entry name" value="HTH_32"/>
    <property type="match status" value="1"/>
</dbReference>
<dbReference type="PANTHER" id="PTHR35004">
    <property type="entry name" value="TRANSPOSASE RV3428C-RELATED"/>
    <property type="match status" value="1"/>
</dbReference>
<dbReference type="Gene3D" id="3.30.420.10">
    <property type="entry name" value="Ribonuclease H-like superfamily/Ribonuclease H"/>
    <property type="match status" value="1"/>
</dbReference>
<dbReference type="NCBIfam" id="NF033577">
    <property type="entry name" value="transpos_IS481"/>
    <property type="match status" value="1"/>
</dbReference>
<dbReference type="InterPro" id="IPR009057">
    <property type="entry name" value="Homeodomain-like_sf"/>
</dbReference>
<dbReference type="GO" id="GO:0003676">
    <property type="term" value="F:nucleic acid binding"/>
    <property type="evidence" value="ECO:0007669"/>
    <property type="project" value="InterPro"/>
</dbReference>
<sequence>MSYVTHANADLTPKARGKLARLVIEQGWTLRRAAERFQCSPATAKKWVDRYLARGEDGMADASSRPRRSPNRTPIRTERRIVALRFNRQWGPHRIAAHLGVARSTVGKVLARYRMPRLACLDQGTGLPVRKPAPQRYEHDNAGDLVHVDIKKLGRIPDGGGHRALGRALGRRNRRAGTGYAYLHHAVDDHSRLAYSEILGDEKKETAAAFWVRAAGFFAAHGITVKAVLTDNGSCYRSRAFAAALGPHLKHRRTRPYRPQTNGKVERFNRTLATEWAYARPYTSEAERAATYDQWLHHYNHHRTHTGIGGTTPISRVHNLSGNYT</sequence>
<proteinExistence type="predicted"/>
<organism evidence="2">
    <name type="scientific">Arthrobacter sp. JBH1</name>
    <dbReference type="NCBI Taxonomy" id="723551"/>
    <lineage>
        <taxon>Bacteria</taxon>
        <taxon>Bacillati</taxon>
        <taxon>Actinomycetota</taxon>
        <taxon>Actinomycetes</taxon>
        <taxon>Micrococcales</taxon>
        <taxon>Micrococcaceae</taxon>
        <taxon>Arthrobacter</taxon>
    </lineage>
</organism>